<evidence type="ECO:0000256" key="2">
    <source>
        <dbReference type="ARBA" id="ARBA00023125"/>
    </source>
</evidence>
<proteinExistence type="predicted"/>
<dbReference type="PROSITE" id="PS50977">
    <property type="entry name" value="HTH_TETR_2"/>
    <property type="match status" value="1"/>
</dbReference>
<dbReference type="PANTHER" id="PTHR47506:SF7">
    <property type="entry name" value="TRANSCRIPTIONAL REGULATORY PROTEIN"/>
    <property type="match status" value="1"/>
</dbReference>
<evidence type="ECO:0000256" key="1">
    <source>
        <dbReference type="ARBA" id="ARBA00023015"/>
    </source>
</evidence>
<dbReference type="Gene3D" id="1.10.10.60">
    <property type="entry name" value="Homeodomain-like"/>
    <property type="match status" value="1"/>
</dbReference>
<evidence type="ECO:0000256" key="4">
    <source>
        <dbReference type="PROSITE-ProRule" id="PRU00335"/>
    </source>
</evidence>
<dbReference type="Proteomes" id="UP000778578">
    <property type="component" value="Unassembled WGS sequence"/>
</dbReference>
<evidence type="ECO:0000313" key="7">
    <source>
        <dbReference type="Proteomes" id="UP000778578"/>
    </source>
</evidence>
<sequence>MSRVTQAEARANRRRVVEAAARLLRERGVAKVSVADVMHAVGLTQGGFYKQFASKNALVEEAAVQGFTEMLTYLAALDADHGDHAAAWPALLDTYLSDEHRGTPGTGCPAAGFAGDFAREPAWHGVYSDGVREMAGWIAPGETGLTALATLVGSLMLSRATLGTPLSDEILDAARHALEPALGDEAAPD</sequence>
<protein>
    <submittedName>
        <fullName evidence="6">TetR family transcriptional regulator</fullName>
    </submittedName>
</protein>
<gene>
    <name evidence="6" type="ORF">K7862_36485</name>
</gene>
<dbReference type="RefSeq" id="WP_222969997.1">
    <property type="nucleotide sequence ID" value="NZ_JAINZZ010000107.1"/>
</dbReference>
<dbReference type="Gene3D" id="1.10.357.10">
    <property type="entry name" value="Tetracycline Repressor, domain 2"/>
    <property type="match status" value="1"/>
</dbReference>
<dbReference type="InterPro" id="IPR001647">
    <property type="entry name" value="HTH_TetR"/>
</dbReference>
<dbReference type="InterPro" id="IPR009057">
    <property type="entry name" value="Homeodomain-like_sf"/>
</dbReference>
<name>A0ABS7QMR9_9ACTN</name>
<keyword evidence="2 4" id="KW-0238">DNA-binding</keyword>
<dbReference type="InterPro" id="IPR036271">
    <property type="entry name" value="Tet_transcr_reg_TetR-rel_C_sf"/>
</dbReference>
<reference evidence="6 7" key="1">
    <citation type="submission" date="2021-08" db="EMBL/GenBank/DDBJ databases">
        <title>WGS of actinomycetes from Thailand.</title>
        <authorList>
            <person name="Thawai C."/>
        </authorList>
    </citation>
    <scope>NUCLEOTIDE SEQUENCE [LARGE SCALE GENOMIC DNA]</scope>
    <source>
        <strain evidence="6 7">PLK6-54</strain>
    </source>
</reference>
<evidence type="ECO:0000259" key="5">
    <source>
        <dbReference type="PROSITE" id="PS50977"/>
    </source>
</evidence>
<evidence type="ECO:0000256" key="3">
    <source>
        <dbReference type="ARBA" id="ARBA00023163"/>
    </source>
</evidence>
<dbReference type="SUPFAM" id="SSF48498">
    <property type="entry name" value="Tetracyclin repressor-like, C-terminal domain"/>
    <property type="match status" value="1"/>
</dbReference>
<dbReference type="Pfam" id="PF00440">
    <property type="entry name" value="TetR_N"/>
    <property type="match status" value="1"/>
</dbReference>
<feature type="DNA-binding region" description="H-T-H motif" evidence="4">
    <location>
        <begin position="33"/>
        <end position="52"/>
    </location>
</feature>
<keyword evidence="1" id="KW-0805">Transcription regulation</keyword>
<accession>A0ABS7QMR9</accession>
<keyword evidence="3" id="KW-0804">Transcription</keyword>
<dbReference type="EMBL" id="JAINZZ010000107">
    <property type="protein sequence ID" value="MBY8883094.1"/>
    <property type="molecule type" value="Genomic_DNA"/>
</dbReference>
<evidence type="ECO:0000313" key="6">
    <source>
        <dbReference type="EMBL" id="MBY8883094.1"/>
    </source>
</evidence>
<comment type="caution">
    <text evidence="6">The sequence shown here is derived from an EMBL/GenBank/DDBJ whole genome shotgun (WGS) entry which is preliminary data.</text>
</comment>
<feature type="domain" description="HTH tetR-type" evidence="5">
    <location>
        <begin position="10"/>
        <end position="70"/>
    </location>
</feature>
<organism evidence="6 7">
    <name type="scientific">Actinacidiphila acidipaludis</name>
    <dbReference type="NCBI Taxonomy" id="2873382"/>
    <lineage>
        <taxon>Bacteria</taxon>
        <taxon>Bacillati</taxon>
        <taxon>Actinomycetota</taxon>
        <taxon>Actinomycetes</taxon>
        <taxon>Kitasatosporales</taxon>
        <taxon>Streptomycetaceae</taxon>
        <taxon>Actinacidiphila</taxon>
    </lineage>
</organism>
<keyword evidence="7" id="KW-1185">Reference proteome</keyword>
<dbReference type="PANTHER" id="PTHR47506">
    <property type="entry name" value="TRANSCRIPTIONAL REGULATORY PROTEIN"/>
    <property type="match status" value="1"/>
</dbReference>
<dbReference type="SUPFAM" id="SSF46689">
    <property type="entry name" value="Homeodomain-like"/>
    <property type="match status" value="1"/>
</dbReference>
<dbReference type="PRINTS" id="PR00455">
    <property type="entry name" value="HTHTETR"/>
</dbReference>